<dbReference type="eggNOG" id="COG0840">
    <property type="taxonomic scope" value="Bacteria"/>
</dbReference>
<dbReference type="Proteomes" id="UP000006859">
    <property type="component" value="Chromosome"/>
</dbReference>
<dbReference type="InterPro" id="IPR004089">
    <property type="entry name" value="MCPsignal_dom"/>
</dbReference>
<evidence type="ECO:0000259" key="8">
    <source>
        <dbReference type="PROSITE" id="PS50111"/>
    </source>
</evidence>
<evidence type="ECO:0000256" key="6">
    <source>
        <dbReference type="PROSITE-ProRule" id="PRU00284"/>
    </source>
</evidence>
<dbReference type="CDD" id="cd11386">
    <property type="entry name" value="MCP_signal"/>
    <property type="match status" value="1"/>
</dbReference>
<dbReference type="InterPro" id="IPR024478">
    <property type="entry name" value="HlyB_4HB_MCP"/>
</dbReference>
<keyword evidence="2" id="KW-0488">Methylation</keyword>
<dbReference type="PRINTS" id="PR00260">
    <property type="entry name" value="CHEMTRNSDUCR"/>
</dbReference>
<gene>
    <name evidence="9" type="ordered locus">Dda3937_02872</name>
</gene>
<comment type="similarity">
    <text evidence="5">Belongs to the methyl-accepting chemotaxis (MCP) protein family.</text>
</comment>
<evidence type="ECO:0000256" key="3">
    <source>
        <dbReference type="ARBA" id="ARBA00022500"/>
    </source>
</evidence>
<comment type="subcellular location">
    <subcellularLocation>
        <location evidence="1">Membrane</location>
    </subcellularLocation>
</comment>
<dbReference type="InterPro" id="IPR051310">
    <property type="entry name" value="MCP_chemotaxis"/>
</dbReference>
<dbReference type="FunFam" id="1.10.287.950:FF:000001">
    <property type="entry name" value="Methyl-accepting chemotaxis sensory transducer"/>
    <property type="match status" value="1"/>
</dbReference>
<keyword evidence="7" id="KW-0812">Transmembrane</keyword>
<dbReference type="GO" id="GO:0007165">
    <property type="term" value="P:signal transduction"/>
    <property type="evidence" value="ECO:0007669"/>
    <property type="project" value="UniProtKB-KW"/>
</dbReference>
<reference evidence="9 10" key="1">
    <citation type="journal article" date="2011" name="J. Bacteriol.">
        <title>Genome sequence of the plant-pathogenic bacterium Dickeya dadantii 3937.</title>
        <authorList>
            <person name="Glasner J.D."/>
            <person name="Yang C.H."/>
            <person name="Reverchon S."/>
            <person name="Hugouvieux-Cotte-Pattat N."/>
            <person name="Condemine G."/>
            <person name="Bohin J.P."/>
            <person name="Van Gijsegem F."/>
            <person name="Yang S."/>
            <person name="Franza T."/>
            <person name="Expert D."/>
            <person name="Plunkett G. III"/>
            <person name="San Francisco M.J."/>
            <person name="Charkowski A.O."/>
            <person name="Py B."/>
            <person name="Bell K."/>
            <person name="Rauscher L."/>
            <person name="Rodriguez-Palenzuela P."/>
            <person name="Toussaint A."/>
            <person name="Holeva M.C."/>
            <person name="He S.Y."/>
            <person name="Douet V."/>
            <person name="Boccara M."/>
            <person name="Blanco C."/>
            <person name="Toth I."/>
            <person name="Anderson B.D."/>
            <person name="Biehl B.S."/>
            <person name="Mau B."/>
            <person name="Flynn S.M."/>
            <person name="Barras F."/>
            <person name="Lindeberg M."/>
            <person name="Birch P.R."/>
            <person name="Tsuyumu S."/>
            <person name="Shi X."/>
            <person name="Hibbing M."/>
            <person name="Yap M.N."/>
            <person name="Carpentier M."/>
            <person name="Dassa E."/>
            <person name="Umehara M."/>
            <person name="Kim J.F."/>
            <person name="Rusch M."/>
            <person name="Soni P."/>
            <person name="Mayhew G.F."/>
            <person name="Fouts D.E."/>
            <person name="Gill S.R."/>
            <person name="Blattner F.R."/>
            <person name="Keen N.T."/>
            <person name="Perna N.T."/>
        </authorList>
    </citation>
    <scope>NUCLEOTIDE SEQUENCE [LARGE SCALE GENOMIC DNA]</scope>
    <source>
        <strain evidence="9 10">3937</strain>
    </source>
</reference>
<dbReference type="GO" id="GO:0004888">
    <property type="term" value="F:transmembrane signaling receptor activity"/>
    <property type="evidence" value="ECO:0007669"/>
    <property type="project" value="InterPro"/>
</dbReference>
<keyword evidence="10" id="KW-1185">Reference proteome</keyword>
<dbReference type="HOGENOM" id="CLU_000445_107_16_6"/>
<dbReference type="KEGG" id="ddd:Dda3937_02872"/>
<dbReference type="GO" id="GO:0006935">
    <property type="term" value="P:chemotaxis"/>
    <property type="evidence" value="ECO:0007669"/>
    <property type="project" value="UniProtKB-KW"/>
</dbReference>
<dbReference type="Pfam" id="PF00015">
    <property type="entry name" value="MCPsignal"/>
    <property type="match status" value="1"/>
</dbReference>
<keyword evidence="4 6" id="KW-0807">Transducer</keyword>
<evidence type="ECO:0000256" key="2">
    <source>
        <dbReference type="ARBA" id="ARBA00022481"/>
    </source>
</evidence>
<evidence type="ECO:0000256" key="5">
    <source>
        <dbReference type="ARBA" id="ARBA00029447"/>
    </source>
</evidence>
<evidence type="ECO:0000256" key="7">
    <source>
        <dbReference type="SAM" id="Phobius"/>
    </source>
</evidence>
<dbReference type="PROSITE" id="PS50111">
    <property type="entry name" value="CHEMOTAXIS_TRANSDUC_2"/>
    <property type="match status" value="1"/>
</dbReference>
<name>E0SJ51_DICD3</name>
<dbReference type="EMBL" id="CP002038">
    <property type="protein sequence ID" value="ADM96686.1"/>
    <property type="molecule type" value="Genomic_DNA"/>
</dbReference>
<proteinExistence type="inferred from homology"/>
<feature type="transmembrane region" description="Helical" evidence="7">
    <location>
        <begin position="197"/>
        <end position="220"/>
    </location>
</feature>
<dbReference type="InterPro" id="IPR004090">
    <property type="entry name" value="Chemotax_Me-accpt_rcpt"/>
</dbReference>
<dbReference type="Pfam" id="PF12729">
    <property type="entry name" value="4HB_MCP_1"/>
    <property type="match status" value="1"/>
</dbReference>
<dbReference type="STRING" id="198628.Dda3937_02872"/>
<accession>E0SJ51</accession>
<organism evidence="9 10">
    <name type="scientific">Dickeya dadantii (strain 3937)</name>
    <name type="common">Erwinia chrysanthemi (strain 3937)</name>
    <dbReference type="NCBI Taxonomy" id="198628"/>
    <lineage>
        <taxon>Bacteria</taxon>
        <taxon>Pseudomonadati</taxon>
        <taxon>Pseudomonadota</taxon>
        <taxon>Gammaproteobacteria</taxon>
        <taxon>Enterobacterales</taxon>
        <taxon>Pectobacteriaceae</taxon>
        <taxon>Dickeya</taxon>
    </lineage>
</organism>
<dbReference type="Gene3D" id="1.10.287.950">
    <property type="entry name" value="Methyl-accepting chemotaxis protein"/>
    <property type="match status" value="1"/>
</dbReference>
<evidence type="ECO:0000256" key="4">
    <source>
        <dbReference type="ARBA" id="ARBA00023224"/>
    </source>
</evidence>
<keyword evidence="3" id="KW-0145">Chemotaxis</keyword>
<dbReference type="GO" id="GO:0005886">
    <property type="term" value="C:plasma membrane"/>
    <property type="evidence" value="ECO:0007669"/>
    <property type="project" value="TreeGrafter"/>
</dbReference>
<sequence>MPRTKIMKKFSQLTVFSKLLFGFSVLIVMMLLIGAVSIYQLSANNGRIDAYRDSRLPGVRYTLEMRGVLSELRLQQIQYISSKTPDEREGHRKELLQNQDVFLNAQANYAKLVKSDAQDKQALFSQVTDNFKNFVDVNAKVIDAVNSEKLDDASKISGAVSAKYRTQLMKDLAKLVEMEIASGDQAAVESAEGYRTALYILSGLLLLAVIATGIIATLIARNLSRQLGGEPAYAASIMNQIAAGNLNTSIMLRAGDTQSMLATMKNMNEKLADIIHNIVNGSESISLAASEIAQGNSDLSQRTEEQAASLVQTSSNMQQITETVKRNADNAHQASELARQTSQTAVHGGNVVDDMLKRMHEISDSSQKIVDIISVIEGIAFQTNILALNAAVEAARAGEQGKGFAVVAGEVRNLAQKSANAAKEIKTLIEGTVEKITDGSRHADTASQAMDEIVSSVTKVTDIVAEISMASNEQHQGIKEIGVAIDQMDRVTQQNAALVEQAATAAQSMTEQGEQLRDSVRFFRLEAQQSTLRLG</sequence>
<feature type="transmembrane region" description="Helical" evidence="7">
    <location>
        <begin position="20"/>
        <end position="39"/>
    </location>
</feature>
<keyword evidence="7" id="KW-1133">Transmembrane helix</keyword>
<dbReference type="AlphaFoldDB" id="E0SJ51"/>
<keyword evidence="7" id="KW-0472">Membrane</keyword>
<evidence type="ECO:0000256" key="1">
    <source>
        <dbReference type="ARBA" id="ARBA00004370"/>
    </source>
</evidence>
<dbReference type="PANTHER" id="PTHR43531">
    <property type="entry name" value="PROTEIN ICFG"/>
    <property type="match status" value="1"/>
</dbReference>
<evidence type="ECO:0000313" key="10">
    <source>
        <dbReference type="Proteomes" id="UP000006859"/>
    </source>
</evidence>
<protein>
    <submittedName>
        <fullName evidence="9">Methyl-accepting chemotaxis protein</fullName>
    </submittedName>
</protein>
<dbReference type="SMART" id="SM00283">
    <property type="entry name" value="MA"/>
    <property type="match status" value="1"/>
</dbReference>
<evidence type="ECO:0000313" key="9">
    <source>
        <dbReference type="EMBL" id="ADM96686.1"/>
    </source>
</evidence>
<dbReference type="PANTHER" id="PTHR43531:SF14">
    <property type="entry name" value="METHYL-ACCEPTING CHEMOTAXIS PROTEIN I-RELATED"/>
    <property type="match status" value="1"/>
</dbReference>
<dbReference type="SUPFAM" id="SSF58104">
    <property type="entry name" value="Methyl-accepting chemotaxis protein (MCP) signaling domain"/>
    <property type="match status" value="1"/>
</dbReference>
<feature type="domain" description="Methyl-accepting transducer" evidence="8">
    <location>
        <begin position="281"/>
        <end position="510"/>
    </location>
</feature>